<dbReference type="InterPro" id="IPR038636">
    <property type="entry name" value="Wzi_sf"/>
</dbReference>
<gene>
    <name evidence="1" type="ORF">ACFS6J_26285</name>
</gene>
<evidence type="ECO:0000313" key="1">
    <source>
        <dbReference type="EMBL" id="MFD2965337.1"/>
    </source>
</evidence>
<proteinExistence type="predicted"/>
<protein>
    <submittedName>
        <fullName evidence="1">Capsule assembly Wzi family protein</fullName>
    </submittedName>
</protein>
<dbReference type="Pfam" id="PF14052">
    <property type="entry name" value="Caps_assemb_Wzi"/>
    <property type="match status" value="1"/>
</dbReference>
<keyword evidence="2" id="KW-1185">Reference proteome</keyword>
<comment type="caution">
    <text evidence="1">The sequence shown here is derived from an EMBL/GenBank/DDBJ whole genome shotgun (WGS) entry which is preliminary data.</text>
</comment>
<organism evidence="1 2">
    <name type="scientific">Olivibacter jilunii</name>
    <dbReference type="NCBI Taxonomy" id="985016"/>
    <lineage>
        <taxon>Bacteria</taxon>
        <taxon>Pseudomonadati</taxon>
        <taxon>Bacteroidota</taxon>
        <taxon>Sphingobacteriia</taxon>
        <taxon>Sphingobacteriales</taxon>
        <taxon>Sphingobacteriaceae</taxon>
        <taxon>Olivibacter</taxon>
    </lineage>
</organism>
<dbReference type="RefSeq" id="WP_377613313.1">
    <property type="nucleotide sequence ID" value="NZ_JBHUPA010000029.1"/>
</dbReference>
<name>A0ABW6B771_9SPHI</name>
<dbReference type="EMBL" id="JBHUPA010000029">
    <property type="protein sequence ID" value="MFD2965337.1"/>
    <property type="molecule type" value="Genomic_DNA"/>
</dbReference>
<evidence type="ECO:0000313" key="2">
    <source>
        <dbReference type="Proteomes" id="UP001597560"/>
    </source>
</evidence>
<dbReference type="Proteomes" id="UP001597560">
    <property type="component" value="Unassembled WGS sequence"/>
</dbReference>
<dbReference type="InterPro" id="IPR026950">
    <property type="entry name" value="Caps_assemb_Wzi"/>
</dbReference>
<reference evidence="2" key="1">
    <citation type="journal article" date="2019" name="Int. J. Syst. Evol. Microbiol.">
        <title>The Global Catalogue of Microorganisms (GCM) 10K type strain sequencing project: providing services to taxonomists for standard genome sequencing and annotation.</title>
        <authorList>
            <consortium name="The Broad Institute Genomics Platform"/>
            <consortium name="The Broad Institute Genome Sequencing Center for Infectious Disease"/>
            <person name="Wu L."/>
            <person name="Ma J."/>
        </authorList>
    </citation>
    <scope>NUCLEOTIDE SEQUENCE [LARGE SCALE GENOMIC DNA]</scope>
    <source>
        <strain evidence="2">KCTC 23098</strain>
    </source>
</reference>
<dbReference type="Gene3D" id="2.40.160.130">
    <property type="entry name" value="Capsule assembly protein Wzi"/>
    <property type="match status" value="1"/>
</dbReference>
<accession>A0ABW6B771</accession>
<sequence>MKRKKLIEIIVGILVLCASLPALGQVLPVGTPVLEDYYRRLQLLGKIDSTISFSVRPLTNEALQQENIYDPLIENAYQPAKIGWKNQHGFVHVMPVEWKNQFVSSFPTGWNDGPIIPAKGYQTYLSAGIQAQYKFLSIQLRPEFVYAQNSDFDGAWGEGYTGIPYSFYYSQGIDYPERFGRRSYSKIFPGQSFVKVNLFGLSLGISTENLWWGPGMRNSLLMSNTAPGFLHGTIGTNKPVRTGIGSFEGQLVSGRLAYSDFIRPDVIDPTDWRYFSGIIFSYQPKWIPGLSLGIINVFTVNKKDMGNRLGDYIPFFSSNSSSSSIDLNDPANASDAGAQDRNLSVFARWMVPSAHFEIYGEYARNDHGWDTRDLVVSANHSRSYLIGINKLVNLKTSSEDMLQIRGEVTQLEQPKISILRSTAPMYVHQVVRGGYTHEGQILGAGVGVGNNIQSLEISWVRRLKQLGIRLDRLVHDNDTFYRQIEDFRRNWVDLNITAVAAWDIKRLLLSSNLQFTKAFNYQYRLEERGGTGNNFWNFVHQDKSNLYWTLSALYRF</sequence>